<evidence type="ECO:0000313" key="4">
    <source>
        <dbReference type="EMBL" id="CAF4045540.1"/>
    </source>
</evidence>
<evidence type="ECO:0000313" key="3">
    <source>
        <dbReference type="EMBL" id="CAF0738069.1"/>
    </source>
</evidence>
<dbReference type="EMBL" id="CAJOBB010003531">
    <property type="protein sequence ID" value="CAF4045540.1"/>
    <property type="molecule type" value="Genomic_DNA"/>
</dbReference>
<dbReference type="EMBL" id="CAJNOE010000010">
    <property type="protein sequence ID" value="CAF0722884.1"/>
    <property type="molecule type" value="Genomic_DNA"/>
</dbReference>
<organism evidence="3 6">
    <name type="scientific">Adineta steineri</name>
    <dbReference type="NCBI Taxonomy" id="433720"/>
    <lineage>
        <taxon>Eukaryota</taxon>
        <taxon>Metazoa</taxon>
        <taxon>Spiralia</taxon>
        <taxon>Gnathifera</taxon>
        <taxon>Rotifera</taxon>
        <taxon>Eurotatoria</taxon>
        <taxon>Bdelloidea</taxon>
        <taxon>Adinetida</taxon>
        <taxon>Adinetidae</taxon>
        <taxon>Adineta</taxon>
    </lineage>
</organism>
<dbReference type="Proteomes" id="UP000663860">
    <property type="component" value="Unassembled WGS sequence"/>
</dbReference>
<protein>
    <submittedName>
        <fullName evidence="3">Uncharacterized protein</fullName>
    </submittedName>
</protein>
<accession>A0A813NDJ4</accession>
<dbReference type="AlphaFoldDB" id="A0A813NDJ4"/>
<name>A0A813NDJ4_9BILA</name>
<reference evidence="3" key="1">
    <citation type="submission" date="2021-02" db="EMBL/GenBank/DDBJ databases">
        <authorList>
            <person name="Nowell W R."/>
        </authorList>
    </citation>
    <scope>NUCLEOTIDE SEQUENCE</scope>
</reference>
<proteinExistence type="predicted"/>
<keyword evidence="1" id="KW-0732">Signal</keyword>
<dbReference type="EMBL" id="CAJOAZ010004412">
    <property type="protein sequence ID" value="CAF4057932.1"/>
    <property type="molecule type" value="Genomic_DNA"/>
</dbReference>
<evidence type="ECO:0000313" key="2">
    <source>
        <dbReference type="EMBL" id="CAF0722884.1"/>
    </source>
</evidence>
<feature type="signal peptide" evidence="1">
    <location>
        <begin position="1"/>
        <end position="21"/>
    </location>
</feature>
<dbReference type="Proteomes" id="UP000663844">
    <property type="component" value="Unassembled WGS sequence"/>
</dbReference>
<evidence type="ECO:0000313" key="5">
    <source>
        <dbReference type="EMBL" id="CAF4057932.1"/>
    </source>
</evidence>
<gene>
    <name evidence="2" type="ORF">IZO911_LOCUS2096</name>
    <name evidence="3" type="ORF">JYZ213_LOCUS1686</name>
    <name evidence="4" type="ORF">KXQ929_LOCUS31191</name>
    <name evidence="5" type="ORF">OXD698_LOCUS32943</name>
</gene>
<dbReference type="Proteomes" id="UP000663845">
    <property type="component" value="Unassembled WGS sequence"/>
</dbReference>
<dbReference type="EMBL" id="CAJNOG010000008">
    <property type="protein sequence ID" value="CAF0738069.1"/>
    <property type="molecule type" value="Genomic_DNA"/>
</dbReference>
<comment type="caution">
    <text evidence="3">The sequence shown here is derived from an EMBL/GenBank/DDBJ whole genome shotgun (WGS) entry which is preliminary data.</text>
</comment>
<dbReference type="Proteomes" id="UP000663868">
    <property type="component" value="Unassembled WGS sequence"/>
</dbReference>
<evidence type="ECO:0000256" key="1">
    <source>
        <dbReference type="SAM" id="SignalP"/>
    </source>
</evidence>
<feature type="chain" id="PRO_5036222438" evidence="1">
    <location>
        <begin position="22"/>
        <end position="83"/>
    </location>
</feature>
<sequence length="83" mass="9454">MNAVQLIASLLCCMLLFGALSKAQVGKNSGAEMFENESTEDDIRARQCEEGNLDDAIECRLHCRRLGYHTGHCREIANEWRYF</sequence>
<evidence type="ECO:0000313" key="6">
    <source>
        <dbReference type="Proteomes" id="UP000663845"/>
    </source>
</evidence>